<feature type="transmembrane region" description="Helical" evidence="8">
    <location>
        <begin position="398"/>
        <end position="417"/>
    </location>
</feature>
<keyword evidence="4 8" id="KW-0812">Transmembrane</keyword>
<dbReference type="HOGENOM" id="CLU_001265_30_13_1"/>
<dbReference type="EMBL" id="CAIF01000011">
    <property type="protein sequence ID" value="CCH41024.1"/>
    <property type="molecule type" value="Genomic_DNA"/>
</dbReference>
<dbReference type="InterPro" id="IPR005828">
    <property type="entry name" value="MFS_sugar_transport-like"/>
</dbReference>
<dbReference type="InterPro" id="IPR003663">
    <property type="entry name" value="Sugar/inositol_transpt"/>
</dbReference>
<evidence type="ECO:0000256" key="3">
    <source>
        <dbReference type="ARBA" id="ARBA00022448"/>
    </source>
</evidence>
<gene>
    <name evidence="10" type="primary">KHT3</name>
    <name evidence="10" type="ORF">BN7_561</name>
</gene>
<dbReference type="InterPro" id="IPR036259">
    <property type="entry name" value="MFS_trans_sf"/>
</dbReference>
<name>K0KHY7_WICCF</name>
<dbReference type="GO" id="GO:0005351">
    <property type="term" value="F:carbohydrate:proton symporter activity"/>
    <property type="evidence" value="ECO:0007669"/>
    <property type="project" value="TreeGrafter"/>
</dbReference>
<feature type="transmembrane region" description="Helical" evidence="8">
    <location>
        <begin position="500"/>
        <end position="519"/>
    </location>
</feature>
<sequence length="580" mass="65004">MVGFLADEVKYFRKNKSSTRIKLPVNPGTENLEDDGVVTSKIKAYLPSYGKPWFKVSHLFRLNMILLIINLTSTNTGYDGSLLNSFQSMPDWSHAMAKPKGAILGAMSNGVVFGCILSIPIAPWISDRLGRRNAITIGNIIQFFGAIIQSCAGTWLTVRGEYEHNDHRTYAMFLIARIILGFGNTISTVASAPLISELSYPTHRQPMTALFNANWYLGAIVAAWVSYGSRNLAHNWSWRVPSIMQGFFPVLQTLLIYLVPESPRWLISKGRLEEAREVLLKHHGGNDEKIGGPLVDFELSEIQLAIEQEHAAKVNDSYMAFFKTAGNRKRLFLIIFIGICAQLCGNGLVSYYLNLVLNSIGITSTDQQLVFNGGLMIYNYAISIAINLTAFQHIRRRTTFIGAFSFMLLTYIIWTVLSAINQQRNFEDTALGKGVMAMIFLFYLGYNLGCNGLPYLYVTEISSFSLRTRGVSIFVCVQQITLVYNGFVNPIAMEAIQWKYYIVYCVLLTVELTVIYLTFAETSGRTLEEVAEVFGESIDDFKFTSATTRDSTKKNIEADHIEEVDTVSVPTSDSFHKLTV</sequence>
<comment type="caution">
    <text evidence="10">The sequence shown here is derived from an EMBL/GenBank/DDBJ whole genome shotgun (WGS) entry which is preliminary data.</text>
</comment>
<dbReference type="PROSITE" id="PS50850">
    <property type="entry name" value="MFS"/>
    <property type="match status" value="1"/>
</dbReference>
<proteinExistence type="inferred from homology"/>
<accession>K0KHY7</accession>
<dbReference type="Pfam" id="PF00083">
    <property type="entry name" value="Sugar_tr"/>
    <property type="match status" value="1"/>
</dbReference>
<feature type="transmembrane region" description="Helical" evidence="8">
    <location>
        <begin position="239"/>
        <end position="259"/>
    </location>
</feature>
<dbReference type="Proteomes" id="UP000009328">
    <property type="component" value="Unassembled WGS sequence"/>
</dbReference>
<dbReference type="SUPFAM" id="SSF103473">
    <property type="entry name" value="MFS general substrate transporter"/>
    <property type="match status" value="1"/>
</dbReference>
<dbReference type="AlphaFoldDB" id="K0KHY7"/>
<evidence type="ECO:0000256" key="7">
    <source>
        <dbReference type="RuleBase" id="RU003346"/>
    </source>
</evidence>
<comment type="subcellular location">
    <subcellularLocation>
        <location evidence="1">Membrane</location>
        <topology evidence="1">Multi-pass membrane protein</topology>
    </subcellularLocation>
</comment>
<dbReference type="Gene3D" id="1.20.1250.20">
    <property type="entry name" value="MFS general substrate transporter like domains"/>
    <property type="match status" value="1"/>
</dbReference>
<dbReference type="InterPro" id="IPR020846">
    <property type="entry name" value="MFS_dom"/>
</dbReference>
<feature type="transmembrane region" description="Helical" evidence="8">
    <location>
        <begin position="373"/>
        <end position="391"/>
    </location>
</feature>
<evidence type="ECO:0000256" key="4">
    <source>
        <dbReference type="ARBA" id="ARBA00022692"/>
    </source>
</evidence>
<reference evidence="10 11" key="1">
    <citation type="journal article" date="2012" name="Eukaryot. Cell">
        <title>Draft genome sequence of Wickerhamomyces ciferrii NRRL Y-1031 F-60-10.</title>
        <authorList>
            <person name="Schneider J."/>
            <person name="Andrea H."/>
            <person name="Blom J."/>
            <person name="Jaenicke S."/>
            <person name="Ruckert C."/>
            <person name="Schorsch C."/>
            <person name="Szczepanowski R."/>
            <person name="Farwick M."/>
            <person name="Goesmann A."/>
            <person name="Puhler A."/>
            <person name="Schaffer S."/>
            <person name="Tauch A."/>
            <person name="Kohler T."/>
            <person name="Brinkrolf K."/>
        </authorList>
    </citation>
    <scope>NUCLEOTIDE SEQUENCE [LARGE SCALE GENOMIC DNA]</scope>
    <source>
        <strain evidence="11">ATCC 14091 / BCRC 22168 / CBS 111 / JCM 3599 / NBRC 0793 / NRRL Y-1031 F-60-10</strain>
    </source>
</reference>
<evidence type="ECO:0000256" key="8">
    <source>
        <dbReference type="SAM" id="Phobius"/>
    </source>
</evidence>
<keyword evidence="5 8" id="KW-1133">Transmembrane helix</keyword>
<feature type="transmembrane region" description="Helical" evidence="8">
    <location>
        <begin position="170"/>
        <end position="195"/>
    </location>
</feature>
<dbReference type="PANTHER" id="PTHR48022:SF24">
    <property type="entry name" value="HEXOSE TRANSPORTER PROTEIN (AFU_ORTHOLOGUE AFUA_8G04480)"/>
    <property type="match status" value="1"/>
</dbReference>
<evidence type="ECO:0000256" key="5">
    <source>
        <dbReference type="ARBA" id="ARBA00022989"/>
    </source>
</evidence>
<dbReference type="PANTHER" id="PTHR48022">
    <property type="entry name" value="PLASTIDIC GLUCOSE TRANSPORTER 4"/>
    <property type="match status" value="1"/>
</dbReference>
<dbReference type="eggNOG" id="KOG0254">
    <property type="taxonomic scope" value="Eukaryota"/>
</dbReference>
<evidence type="ECO:0000259" key="9">
    <source>
        <dbReference type="PROSITE" id="PS50850"/>
    </source>
</evidence>
<evidence type="ECO:0000256" key="2">
    <source>
        <dbReference type="ARBA" id="ARBA00010992"/>
    </source>
</evidence>
<feature type="transmembrane region" description="Helical" evidence="8">
    <location>
        <begin position="470"/>
        <end position="488"/>
    </location>
</feature>
<evidence type="ECO:0000256" key="1">
    <source>
        <dbReference type="ARBA" id="ARBA00004141"/>
    </source>
</evidence>
<feature type="transmembrane region" description="Helical" evidence="8">
    <location>
        <begin position="102"/>
        <end position="125"/>
    </location>
</feature>
<dbReference type="FunFam" id="1.20.1250.20:FF:000134">
    <property type="entry name" value="MFS sugar transporter protein"/>
    <property type="match status" value="1"/>
</dbReference>
<comment type="similarity">
    <text evidence="2 7">Belongs to the major facilitator superfamily. Sugar transporter (TC 2.A.1.1) family.</text>
</comment>
<feature type="domain" description="Major facilitator superfamily (MFS) profile" evidence="9">
    <location>
        <begin position="65"/>
        <end position="523"/>
    </location>
</feature>
<dbReference type="InterPro" id="IPR050360">
    <property type="entry name" value="MFS_Sugar_Transporters"/>
</dbReference>
<keyword evidence="3 7" id="KW-0813">Transport</keyword>
<protein>
    <submittedName>
        <fullName evidence="10">Hexose transporter 2</fullName>
    </submittedName>
</protein>
<feature type="transmembrane region" description="Helical" evidence="8">
    <location>
        <begin position="437"/>
        <end position="458"/>
    </location>
</feature>
<evidence type="ECO:0000313" key="11">
    <source>
        <dbReference type="Proteomes" id="UP000009328"/>
    </source>
</evidence>
<feature type="transmembrane region" description="Helical" evidence="8">
    <location>
        <begin position="137"/>
        <end position="158"/>
    </location>
</feature>
<feature type="transmembrane region" description="Helical" evidence="8">
    <location>
        <begin position="59"/>
        <end position="78"/>
    </location>
</feature>
<feature type="transmembrane region" description="Helical" evidence="8">
    <location>
        <begin position="207"/>
        <end position="227"/>
    </location>
</feature>
<organism evidence="10 11">
    <name type="scientific">Wickerhamomyces ciferrii (strain ATCC 14091 / BCRC 22168 / CBS 111 / JCM 3599 / NBRC 0793 / NRRL Y-1031 F-60-10)</name>
    <name type="common">Yeast</name>
    <name type="synonym">Pichia ciferrii</name>
    <dbReference type="NCBI Taxonomy" id="1206466"/>
    <lineage>
        <taxon>Eukaryota</taxon>
        <taxon>Fungi</taxon>
        <taxon>Dikarya</taxon>
        <taxon>Ascomycota</taxon>
        <taxon>Saccharomycotina</taxon>
        <taxon>Saccharomycetes</taxon>
        <taxon>Phaffomycetales</taxon>
        <taxon>Wickerhamomycetaceae</taxon>
        <taxon>Wickerhamomyces</taxon>
    </lineage>
</organism>
<evidence type="ECO:0000256" key="6">
    <source>
        <dbReference type="ARBA" id="ARBA00023136"/>
    </source>
</evidence>
<dbReference type="NCBIfam" id="TIGR00879">
    <property type="entry name" value="SP"/>
    <property type="match status" value="1"/>
</dbReference>
<keyword evidence="11" id="KW-1185">Reference proteome</keyword>
<feature type="transmembrane region" description="Helical" evidence="8">
    <location>
        <begin position="331"/>
        <end position="353"/>
    </location>
</feature>
<evidence type="ECO:0000313" key="10">
    <source>
        <dbReference type="EMBL" id="CCH41024.1"/>
    </source>
</evidence>
<dbReference type="GO" id="GO:0016020">
    <property type="term" value="C:membrane"/>
    <property type="evidence" value="ECO:0007669"/>
    <property type="project" value="UniProtKB-SubCell"/>
</dbReference>
<keyword evidence="6 8" id="KW-0472">Membrane</keyword>
<dbReference type="InParanoid" id="K0KHY7"/>